<evidence type="ECO:0000313" key="15">
    <source>
        <dbReference type="Proteomes" id="UP000078124"/>
    </source>
</evidence>
<evidence type="ECO:0000313" key="11">
    <source>
        <dbReference type="EMBL" id="HAT1605025.1"/>
    </source>
</evidence>
<dbReference type="GO" id="GO:0015627">
    <property type="term" value="C:type II protein secretion system complex"/>
    <property type="evidence" value="ECO:0007669"/>
    <property type="project" value="InterPro"/>
</dbReference>
<reference evidence="11" key="4">
    <citation type="submission" date="2020-11" db="EMBL/GenBank/DDBJ databases">
        <authorList>
            <consortium name="NCBI Pathogen Detection Project"/>
        </authorList>
    </citation>
    <scope>NUCLEOTIDE SEQUENCE</scope>
    <source>
        <strain evidence="11">MISC063</strain>
    </source>
</reference>
<evidence type="ECO:0000256" key="2">
    <source>
        <dbReference type="ARBA" id="ARBA00021549"/>
    </source>
</evidence>
<proteinExistence type="predicted"/>
<evidence type="ECO:0000313" key="13">
    <source>
        <dbReference type="EMBL" id="RWT26250.1"/>
    </source>
</evidence>
<dbReference type="RefSeq" id="WP_032689433.1">
    <property type="nucleotide sequence ID" value="NZ_ABZSJN020000006.1"/>
</dbReference>
<dbReference type="NCBIfam" id="TIGR01708">
    <property type="entry name" value="typeII_sec_gspH"/>
    <property type="match status" value="1"/>
</dbReference>
<keyword evidence="17" id="KW-1185">Reference proteome</keyword>
<dbReference type="Proteomes" id="UP000864422">
    <property type="component" value="Unassembled WGS sequence"/>
</dbReference>
<evidence type="ECO:0000256" key="7">
    <source>
        <dbReference type="ARBA" id="ARBA00022989"/>
    </source>
</evidence>
<keyword evidence="5" id="KW-0997">Cell inner membrane</keyword>
<dbReference type="Gene3D" id="3.55.40.10">
    <property type="entry name" value="minor pseudopilin epsh domain"/>
    <property type="match status" value="1"/>
</dbReference>
<feature type="transmembrane region" description="Helical" evidence="10">
    <location>
        <begin position="12"/>
        <end position="29"/>
    </location>
</feature>
<dbReference type="AlphaFoldDB" id="A0A2C5UZG7"/>
<dbReference type="InterPro" id="IPR045584">
    <property type="entry name" value="Pilin-like"/>
</dbReference>
<evidence type="ECO:0000256" key="8">
    <source>
        <dbReference type="ARBA" id="ARBA00023136"/>
    </source>
</evidence>
<evidence type="ECO:0000256" key="1">
    <source>
        <dbReference type="ARBA" id="ARBA00004377"/>
    </source>
</evidence>
<dbReference type="EMBL" id="FLAC01000008">
    <property type="protein sequence ID" value="SBM07689.1"/>
    <property type="molecule type" value="Genomic_DNA"/>
</dbReference>
<dbReference type="EMBL" id="DACSEA010000004">
    <property type="protein sequence ID" value="HAT1605025.1"/>
    <property type="molecule type" value="Genomic_DNA"/>
</dbReference>
<keyword evidence="4" id="KW-0488">Methylation</keyword>
<evidence type="ECO:0000313" key="12">
    <source>
        <dbReference type="EMBL" id="MDZ7465319.1"/>
    </source>
</evidence>
<accession>A0A2C5UZG7</accession>
<evidence type="ECO:0000256" key="3">
    <source>
        <dbReference type="ARBA" id="ARBA00022475"/>
    </source>
</evidence>
<keyword evidence="7 10" id="KW-1133">Transmembrane helix</keyword>
<dbReference type="GO" id="GO:0005886">
    <property type="term" value="C:plasma membrane"/>
    <property type="evidence" value="ECO:0007669"/>
    <property type="project" value="UniProtKB-SubCell"/>
</dbReference>
<evidence type="ECO:0000313" key="17">
    <source>
        <dbReference type="Proteomes" id="UP001293169"/>
    </source>
</evidence>
<keyword evidence="8 10" id="KW-0472">Membrane</keyword>
<protein>
    <recommendedName>
        <fullName evidence="2">Type II secretion system protein H</fullName>
    </recommendedName>
    <alternativeName>
        <fullName evidence="9">General secretion pathway protein H</fullName>
    </alternativeName>
</protein>
<reference evidence="14 15" key="1">
    <citation type="submission" date="2016-05" db="EMBL/GenBank/DDBJ databases">
        <authorList>
            <consortium name="Pathogen Informatics"/>
        </authorList>
    </citation>
    <scope>NUCLEOTIDE SEQUENCE [LARGE SCALE GENOMIC DNA]</scope>
    <source>
        <strain evidence="14 15">2880STDY5682802</strain>
    </source>
</reference>
<dbReference type="EMBL" id="JAXUDK010000003">
    <property type="protein sequence ID" value="MDZ7465319.1"/>
    <property type="molecule type" value="Genomic_DNA"/>
</dbReference>
<dbReference type="GeneID" id="57428884"/>
<sequence length="172" mass="19142">MRQRGFTLLEMMLILLLMGVSAGMVMLAFPTSREDDAAHTLERFQTQLRFIRERGLQTGQFFGISIHPDRWQFMLLQPRDDAAANPATEESWYGYRWLPLPPGRVATAGQVASGKLTLSFPHDAQWTPGEQPDVLLFPGGEVTPFQLQIGSAEGIAVDARGAIRSARQDDGR</sequence>
<evidence type="ECO:0000256" key="5">
    <source>
        <dbReference type="ARBA" id="ARBA00022519"/>
    </source>
</evidence>
<dbReference type="PROSITE" id="PS00409">
    <property type="entry name" value="PROKAR_NTER_METHYL"/>
    <property type="match status" value="1"/>
</dbReference>
<dbReference type="PRINTS" id="PR00885">
    <property type="entry name" value="BCTERIALGSPH"/>
</dbReference>
<keyword evidence="3" id="KW-1003">Cell membrane</keyword>
<dbReference type="InterPro" id="IPR012902">
    <property type="entry name" value="N_methyl_site"/>
</dbReference>
<dbReference type="GO" id="GO:0015628">
    <property type="term" value="P:protein secretion by the type II secretion system"/>
    <property type="evidence" value="ECO:0007669"/>
    <property type="project" value="InterPro"/>
</dbReference>
<evidence type="ECO:0000256" key="9">
    <source>
        <dbReference type="ARBA" id="ARBA00030775"/>
    </source>
</evidence>
<gene>
    <name evidence="13" type="primary">gspH</name>
    <name evidence="13" type="ORF">DN603_01450</name>
    <name evidence="11" type="ORF">I8Y23_001314</name>
    <name evidence="14" type="ORF">SAMEA2273876_02477</name>
    <name evidence="12" type="ORF">U5E74_06500</name>
</gene>
<dbReference type="InterPro" id="IPR049875">
    <property type="entry name" value="TypeII_GspH"/>
</dbReference>
<name>A0A2C5UZG7_RAOPL</name>
<dbReference type="EMBL" id="QKOX01000001">
    <property type="protein sequence ID" value="RWT26250.1"/>
    <property type="molecule type" value="Genomic_DNA"/>
</dbReference>
<comment type="subcellular location">
    <subcellularLocation>
        <location evidence="1">Cell inner membrane</location>
        <topology evidence="1">Single-pass membrane protein</topology>
    </subcellularLocation>
</comment>
<dbReference type="InterPro" id="IPR002416">
    <property type="entry name" value="T2SS_protein-GspH"/>
</dbReference>
<dbReference type="SUPFAM" id="SSF54523">
    <property type="entry name" value="Pili subunits"/>
    <property type="match status" value="1"/>
</dbReference>
<keyword evidence="6 10" id="KW-0812">Transmembrane</keyword>
<evidence type="ECO:0000313" key="16">
    <source>
        <dbReference type="Proteomes" id="UP000288843"/>
    </source>
</evidence>
<evidence type="ECO:0000313" key="14">
    <source>
        <dbReference type="EMBL" id="SBM07689.1"/>
    </source>
</evidence>
<reference evidence="12 17" key="5">
    <citation type="submission" date="2023-12" db="EMBL/GenBank/DDBJ databases">
        <title>N/s.</title>
        <authorList>
            <person name="Dale J."/>
        </authorList>
    </citation>
    <scope>NUCLEOTIDE SEQUENCE [LARGE SCALE GENOMIC DNA]</scope>
    <source>
        <strain evidence="12 17">2023EL-01226</strain>
    </source>
</reference>
<evidence type="ECO:0000256" key="6">
    <source>
        <dbReference type="ARBA" id="ARBA00022692"/>
    </source>
</evidence>
<dbReference type="Proteomes" id="UP000078124">
    <property type="component" value="Unassembled WGS sequence"/>
</dbReference>
<organism evidence="13 16">
    <name type="scientific">Raoultella planticola</name>
    <name type="common">Klebsiella planticola</name>
    <dbReference type="NCBI Taxonomy" id="575"/>
    <lineage>
        <taxon>Bacteria</taxon>
        <taxon>Pseudomonadati</taxon>
        <taxon>Pseudomonadota</taxon>
        <taxon>Gammaproteobacteria</taxon>
        <taxon>Enterobacterales</taxon>
        <taxon>Enterobacteriaceae</taxon>
        <taxon>Klebsiella/Raoultella group</taxon>
        <taxon>Raoultella</taxon>
    </lineage>
</organism>
<dbReference type="Proteomes" id="UP000288843">
    <property type="component" value="Unassembled WGS sequence"/>
</dbReference>
<evidence type="ECO:0000256" key="4">
    <source>
        <dbReference type="ARBA" id="ARBA00022481"/>
    </source>
</evidence>
<dbReference type="Pfam" id="PF07963">
    <property type="entry name" value="N_methyl"/>
    <property type="match status" value="1"/>
</dbReference>
<dbReference type="Proteomes" id="UP001293169">
    <property type="component" value="Unassembled WGS sequence"/>
</dbReference>
<evidence type="ECO:0000256" key="10">
    <source>
        <dbReference type="SAM" id="Phobius"/>
    </source>
</evidence>
<reference evidence="13 16" key="3">
    <citation type="submission" date="2018-06" db="EMBL/GenBank/DDBJ databases">
        <title>Carbapenemase-producing Enterobacteriaceae present in wastewater treatment plant effluent and nearby surface waters in the US.</title>
        <authorList>
            <person name="Mathys D.A."/>
            <person name="Mollenkopf D.F."/>
            <person name="Feicht S.M."/>
            <person name="Adams R.J."/>
            <person name="Albers A.L."/>
            <person name="Stuever D.M."/>
            <person name="Daniels J.B."/>
            <person name="Wittum T.E."/>
        </authorList>
    </citation>
    <scope>NUCLEOTIDE SEQUENCE [LARGE SCALE GENOMIC DNA]</scope>
    <source>
        <strain evidence="13 16">GEO_47_Down_B</strain>
    </source>
</reference>
<comment type="caution">
    <text evidence="13">The sequence shown here is derived from an EMBL/GenBank/DDBJ whole genome shotgun (WGS) entry which is preliminary data.</text>
</comment>
<reference evidence="11" key="2">
    <citation type="journal article" date="2018" name="Genome Biol.">
        <title>SKESA: strategic k-mer extension for scrupulous assemblies.</title>
        <authorList>
            <person name="Souvorov A."/>
            <person name="Agarwala R."/>
            <person name="Lipman D.J."/>
        </authorList>
    </citation>
    <scope>NUCLEOTIDE SEQUENCE</scope>
    <source>
        <strain evidence="11">MISC063</strain>
    </source>
</reference>